<name>A0A7W7IVE7_9FLAO</name>
<sequence length="168" mass="19643">MKITKIKLAYRIVIDNSSTFLWDKYVFEDTFKEYQMQSQQFNSATNPKNTFRELLSENEKATQLHFLTGIAANGYVEQLKGNFHRVADVLGNNYFPFINYQLDIINTDITDSSKHKIGITFYTPLLNYFGIIEGNYLVSKNIENKKEYETIMFPVQNNLSICYIQTED</sequence>
<comment type="caution">
    <text evidence="1">The sequence shown here is derived from an EMBL/GenBank/DDBJ whole genome shotgun (WGS) entry which is preliminary data.</text>
</comment>
<evidence type="ECO:0000313" key="2">
    <source>
        <dbReference type="Proteomes" id="UP000561681"/>
    </source>
</evidence>
<protein>
    <submittedName>
        <fullName evidence="1">Uncharacterized protein</fullName>
    </submittedName>
</protein>
<evidence type="ECO:0000313" key="1">
    <source>
        <dbReference type="EMBL" id="MBB4800892.1"/>
    </source>
</evidence>
<dbReference type="RefSeq" id="WP_184158875.1">
    <property type="nucleotide sequence ID" value="NZ_JACHLD010000001.1"/>
</dbReference>
<keyword evidence="2" id="KW-1185">Reference proteome</keyword>
<dbReference type="AlphaFoldDB" id="A0A7W7IVE7"/>
<organism evidence="1 2">
    <name type="scientific">Flavobacterium nitrogenifigens</name>
    <dbReference type="NCBI Taxonomy" id="1617283"/>
    <lineage>
        <taxon>Bacteria</taxon>
        <taxon>Pseudomonadati</taxon>
        <taxon>Bacteroidota</taxon>
        <taxon>Flavobacteriia</taxon>
        <taxon>Flavobacteriales</taxon>
        <taxon>Flavobacteriaceae</taxon>
        <taxon>Flavobacterium</taxon>
    </lineage>
</organism>
<accession>A0A7W7IVE7</accession>
<proteinExistence type="predicted"/>
<gene>
    <name evidence="1" type="ORF">HNP37_000931</name>
</gene>
<reference evidence="1 2" key="1">
    <citation type="submission" date="2020-08" db="EMBL/GenBank/DDBJ databases">
        <title>Functional genomics of gut bacteria from endangered species of beetles.</title>
        <authorList>
            <person name="Carlos-Shanley C."/>
        </authorList>
    </citation>
    <scope>NUCLEOTIDE SEQUENCE [LARGE SCALE GENOMIC DNA]</scope>
    <source>
        <strain evidence="1 2">S00142</strain>
    </source>
</reference>
<dbReference type="Proteomes" id="UP000561681">
    <property type="component" value="Unassembled WGS sequence"/>
</dbReference>
<dbReference type="EMBL" id="JACHLD010000001">
    <property type="protein sequence ID" value="MBB4800892.1"/>
    <property type="molecule type" value="Genomic_DNA"/>
</dbReference>